<accession>A0ABU1N5R5</accession>
<protein>
    <submittedName>
        <fullName evidence="1">Uncharacterized protein</fullName>
    </submittedName>
</protein>
<evidence type="ECO:0000313" key="2">
    <source>
        <dbReference type="Proteomes" id="UP001262754"/>
    </source>
</evidence>
<sequence length="32" mass="3696">MTTILPRLRQIEVFDEQDVGAAIVMETHRLRG</sequence>
<comment type="caution">
    <text evidence="1">The sequence shown here is derived from an EMBL/GenBank/DDBJ whole genome shotgun (WGS) entry which is preliminary data.</text>
</comment>
<dbReference type="EMBL" id="JAVDRL010000014">
    <property type="protein sequence ID" value="MDR6533777.1"/>
    <property type="molecule type" value="Genomic_DNA"/>
</dbReference>
<gene>
    <name evidence="1" type="ORF">J2800_004547</name>
</gene>
<organism evidence="1 2">
    <name type="scientific">Caulobacter rhizosphaerae</name>
    <dbReference type="NCBI Taxonomy" id="2010972"/>
    <lineage>
        <taxon>Bacteria</taxon>
        <taxon>Pseudomonadati</taxon>
        <taxon>Pseudomonadota</taxon>
        <taxon>Alphaproteobacteria</taxon>
        <taxon>Caulobacterales</taxon>
        <taxon>Caulobacteraceae</taxon>
        <taxon>Caulobacter</taxon>
    </lineage>
</organism>
<reference evidence="1 2" key="1">
    <citation type="submission" date="2023-07" db="EMBL/GenBank/DDBJ databases">
        <title>Sorghum-associated microbial communities from plants grown in Nebraska, USA.</title>
        <authorList>
            <person name="Schachtman D."/>
        </authorList>
    </citation>
    <scope>NUCLEOTIDE SEQUENCE [LARGE SCALE GENOMIC DNA]</scope>
    <source>
        <strain evidence="1 2">DS2154</strain>
    </source>
</reference>
<dbReference type="Proteomes" id="UP001262754">
    <property type="component" value="Unassembled WGS sequence"/>
</dbReference>
<name>A0ABU1N5R5_9CAUL</name>
<evidence type="ECO:0000313" key="1">
    <source>
        <dbReference type="EMBL" id="MDR6533777.1"/>
    </source>
</evidence>
<proteinExistence type="predicted"/>
<keyword evidence="2" id="KW-1185">Reference proteome</keyword>